<feature type="transmembrane region" description="Helical" evidence="7">
    <location>
        <begin position="40"/>
        <end position="63"/>
    </location>
</feature>
<keyword evidence="2" id="KW-0813">Transport</keyword>
<comment type="caution">
    <text evidence="9">The sequence shown here is derived from an EMBL/GenBank/DDBJ whole genome shotgun (WGS) entry which is preliminary data.</text>
</comment>
<dbReference type="EMBL" id="SZZH01000002">
    <property type="protein sequence ID" value="TKV59201.1"/>
    <property type="molecule type" value="Genomic_DNA"/>
</dbReference>
<feature type="transmembrane region" description="Helical" evidence="7">
    <location>
        <begin position="364"/>
        <end position="382"/>
    </location>
</feature>
<evidence type="ECO:0000313" key="10">
    <source>
        <dbReference type="Proteomes" id="UP000306985"/>
    </source>
</evidence>
<evidence type="ECO:0000256" key="7">
    <source>
        <dbReference type="SAM" id="Phobius"/>
    </source>
</evidence>
<feature type="transmembrane region" description="Helical" evidence="7">
    <location>
        <begin position="272"/>
        <end position="291"/>
    </location>
</feature>
<feature type="transmembrane region" description="Helical" evidence="7">
    <location>
        <begin position="211"/>
        <end position="233"/>
    </location>
</feature>
<dbReference type="PANTHER" id="PTHR23517">
    <property type="entry name" value="RESISTANCE PROTEIN MDTM, PUTATIVE-RELATED-RELATED"/>
    <property type="match status" value="1"/>
</dbReference>
<proteinExistence type="predicted"/>
<dbReference type="InterPro" id="IPR005829">
    <property type="entry name" value="Sugar_transporter_CS"/>
</dbReference>
<comment type="subcellular location">
    <subcellularLocation>
        <location evidence="1">Cell membrane</location>
        <topology evidence="1">Multi-pass membrane protein</topology>
    </subcellularLocation>
</comment>
<name>A0A4U6QGC7_9ACTN</name>
<keyword evidence="5 7" id="KW-1133">Transmembrane helix</keyword>
<dbReference type="Pfam" id="PF07690">
    <property type="entry name" value="MFS_1"/>
    <property type="match status" value="1"/>
</dbReference>
<accession>A0A4U6QGC7</accession>
<evidence type="ECO:0000256" key="6">
    <source>
        <dbReference type="ARBA" id="ARBA00023136"/>
    </source>
</evidence>
<evidence type="ECO:0000256" key="5">
    <source>
        <dbReference type="ARBA" id="ARBA00022989"/>
    </source>
</evidence>
<feature type="transmembrane region" description="Helical" evidence="7">
    <location>
        <begin position="159"/>
        <end position="179"/>
    </location>
</feature>
<dbReference type="Proteomes" id="UP000306985">
    <property type="component" value="Unassembled WGS sequence"/>
</dbReference>
<dbReference type="SUPFAM" id="SSF103473">
    <property type="entry name" value="MFS general substrate transporter"/>
    <property type="match status" value="1"/>
</dbReference>
<evidence type="ECO:0000259" key="8">
    <source>
        <dbReference type="PROSITE" id="PS50850"/>
    </source>
</evidence>
<dbReference type="AlphaFoldDB" id="A0A4U6QGC7"/>
<sequence>MTGSTRPVAPVAPVLFLLFVTGWAANHFAALLPVLQREEGLSPGLLAGVYGLYAVGLLPGLLLGGGLSDRIGRKVLAVPGAAVALLGTVSLLVWHDPAGLIVGRLLVGLGAGATFSAGTAWATDRRGTTGATWAGVALTAGFAGGPVVSGVLAQVSAHPLPVTFGLSALLSAVAVVGAARLRPVGTGRTATPPTVAPGASAPRRVRSTSAALGWALPIAPWVFAGATVGVVTLPSRLDESLRGPLLTGISAGVVLGTGIVVQVLARRVGAGPGAGVLGAAAAAAGLVLAGVGGAAPALALVLAAAVLLGIGYGLCLRAGLLDLATWAPPDSRGSLTGLFYLCTYIGFGVPVLLEAVRPTLGPELPLLVLGGLSVLAAFQRGLRLARSRG</sequence>
<protein>
    <submittedName>
        <fullName evidence="9">MFS transporter</fullName>
    </submittedName>
</protein>
<dbReference type="InterPro" id="IPR020846">
    <property type="entry name" value="MFS_dom"/>
</dbReference>
<dbReference type="PROSITE" id="PS50850">
    <property type="entry name" value="MFS"/>
    <property type="match status" value="1"/>
</dbReference>
<dbReference type="Gene3D" id="1.20.1250.20">
    <property type="entry name" value="MFS general substrate transporter like domains"/>
    <property type="match status" value="1"/>
</dbReference>
<evidence type="ECO:0000313" key="9">
    <source>
        <dbReference type="EMBL" id="TKV59201.1"/>
    </source>
</evidence>
<feature type="transmembrane region" description="Helical" evidence="7">
    <location>
        <begin position="101"/>
        <end position="121"/>
    </location>
</feature>
<feature type="transmembrane region" description="Helical" evidence="7">
    <location>
        <begin position="245"/>
        <end position="265"/>
    </location>
</feature>
<feature type="transmembrane region" description="Helical" evidence="7">
    <location>
        <begin position="133"/>
        <end position="153"/>
    </location>
</feature>
<dbReference type="PROSITE" id="PS00216">
    <property type="entry name" value="SUGAR_TRANSPORT_1"/>
    <property type="match status" value="1"/>
</dbReference>
<keyword evidence="10" id="KW-1185">Reference proteome</keyword>
<keyword evidence="6 7" id="KW-0472">Membrane</keyword>
<evidence type="ECO:0000256" key="4">
    <source>
        <dbReference type="ARBA" id="ARBA00022692"/>
    </source>
</evidence>
<dbReference type="InterPro" id="IPR050171">
    <property type="entry name" value="MFS_Transporters"/>
</dbReference>
<keyword evidence="3" id="KW-1003">Cell membrane</keyword>
<feature type="transmembrane region" description="Helical" evidence="7">
    <location>
        <begin position="75"/>
        <end position="95"/>
    </location>
</feature>
<feature type="transmembrane region" description="Helical" evidence="7">
    <location>
        <begin position="297"/>
        <end position="321"/>
    </location>
</feature>
<dbReference type="GO" id="GO:0022857">
    <property type="term" value="F:transmembrane transporter activity"/>
    <property type="evidence" value="ECO:0007669"/>
    <property type="project" value="InterPro"/>
</dbReference>
<dbReference type="OrthoDB" id="5242249at2"/>
<evidence type="ECO:0000256" key="1">
    <source>
        <dbReference type="ARBA" id="ARBA00004651"/>
    </source>
</evidence>
<dbReference type="InterPro" id="IPR036259">
    <property type="entry name" value="MFS_trans_sf"/>
</dbReference>
<dbReference type="RefSeq" id="WP_137449820.1">
    <property type="nucleotide sequence ID" value="NZ_SZZH01000002.1"/>
</dbReference>
<evidence type="ECO:0000256" key="3">
    <source>
        <dbReference type="ARBA" id="ARBA00022475"/>
    </source>
</evidence>
<dbReference type="GO" id="GO:0005886">
    <property type="term" value="C:plasma membrane"/>
    <property type="evidence" value="ECO:0007669"/>
    <property type="project" value="UniProtKB-SubCell"/>
</dbReference>
<feature type="transmembrane region" description="Helical" evidence="7">
    <location>
        <begin position="333"/>
        <end position="352"/>
    </location>
</feature>
<organism evidence="9 10">
    <name type="scientific">Nakamurella flava</name>
    <dbReference type="NCBI Taxonomy" id="2576308"/>
    <lineage>
        <taxon>Bacteria</taxon>
        <taxon>Bacillati</taxon>
        <taxon>Actinomycetota</taxon>
        <taxon>Actinomycetes</taxon>
        <taxon>Nakamurellales</taxon>
        <taxon>Nakamurellaceae</taxon>
        <taxon>Nakamurella</taxon>
    </lineage>
</organism>
<feature type="domain" description="Major facilitator superfamily (MFS) profile" evidence="8">
    <location>
        <begin position="10"/>
        <end position="388"/>
    </location>
</feature>
<gene>
    <name evidence="9" type="ORF">FDO65_11255</name>
</gene>
<dbReference type="InterPro" id="IPR011701">
    <property type="entry name" value="MFS"/>
</dbReference>
<evidence type="ECO:0000256" key="2">
    <source>
        <dbReference type="ARBA" id="ARBA00022448"/>
    </source>
</evidence>
<keyword evidence="4 7" id="KW-0812">Transmembrane</keyword>
<reference evidence="9 10" key="1">
    <citation type="submission" date="2019-05" db="EMBL/GenBank/DDBJ databases">
        <title>Nakamurella sp. N5BH11, whole genome shotgun sequence.</title>
        <authorList>
            <person name="Tuo L."/>
        </authorList>
    </citation>
    <scope>NUCLEOTIDE SEQUENCE [LARGE SCALE GENOMIC DNA]</scope>
    <source>
        <strain evidence="9 10">N5BH11</strain>
    </source>
</reference>